<feature type="region of interest" description="Disordered" evidence="15">
    <location>
        <begin position="1"/>
        <end position="58"/>
    </location>
</feature>
<keyword evidence="9" id="KW-0968">Cytoplasmic vesicle</keyword>
<evidence type="ECO:0000256" key="8">
    <source>
        <dbReference type="ARBA" id="ARBA00023136"/>
    </source>
</evidence>
<feature type="compositionally biased region" description="Basic and acidic residues" evidence="15">
    <location>
        <begin position="682"/>
        <end position="713"/>
    </location>
</feature>
<dbReference type="PROSITE" id="PS50913">
    <property type="entry name" value="GRIP"/>
    <property type="match status" value="1"/>
</dbReference>
<feature type="compositionally biased region" description="Polar residues" evidence="15">
    <location>
        <begin position="488"/>
        <end position="502"/>
    </location>
</feature>
<protein>
    <recommendedName>
        <fullName evidence="10">Golgin subfamily A member 1</fullName>
    </recommendedName>
    <alternativeName>
        <fullName evidence="11">Golgin-97</fullName>
    </alternativeName>
</protein>
<feature type="compositionally biased region" description="Low complexity" evidence="15">
    <location>
        <begin position="714"/>
        <end position="733"/>
    </location>
</feature>
<dbReference type="Ensembl" id="ENSAMXT00005040993.1">
    <property type="protein sequence ID" value="ENSAMXP00005037630.1"/>
    <property type="gene ID" value="ENSAMXG00005017834.1"/>
</dbReference>
<feature type="compositionally biased region" description="Basic and acidic residues" evidence="15">
    <location>
        <begin position="48"/>
        <end position="58"/>
    </location>
</feature>
<dbReference type="PANTHER" id="PTHR23157:SF24">
    <property type="entry name" value="GOLGIN SUBFAMILY A MEMBER 1"/>
    <property type="match status" value="1"/>
</dbReference>
<evidence type="ECO:0000256" key="1">
    <source>
        <dbReference type="ARBA" id="ARBA00004198"/>
    </source>
</evidence>
<keyword evidence="4" id="KW-0597">Phosphoprotein</keyword>
<proteinExistence type="predicted"/>
<feature type="domain" description="GRIP" evidence="16">
    <location>
        <begin position="751"/>
        <end position="800"/>
    </location>
</feature>
<dbReference type="AlphaFoldDB" id="A0A8B9KLP5"/>
<sequence length="830" mass="95992">MFAKLKKKIAEEAATGPRTGRMPRSMSKESITSVGADSGDDFASDGSSSRDDLSSQILRRNDQIRKLEVKLSDYAEQLRLMQKTKEKLEIALEKHQDSSLRKMQDQNESFQANRAKMAEGMALALDKKDQEWKEKMAALEQEKASLEARLEQSLSLFQKRDEQDELEGFQMQELAKVKHMLLRKEEQLSLRERELKQRGEELNTARLTLSQTQDKLYELGEEHEELSRINSQLRTQRDEFLSEKEELEKKMTDMEAREQELQQLIQQVSEDFQKAQNKAKSLQKSMETLQTEHSELKLQHEQHKSKVAMTEEERERLLADLQEKALSLERRLEANLSQDEHLQELLKEKSTLEQRLEDTRGELLEERTKHTTAVSTQEAQISRLNTNMSELQTLLRHKDDSFRSYRERTDSQIADLEQRLTDSSERLKVLEQQLAESQTHKEKLQAEWLEERERLQQQVSSQRQRGLEKTAKLEEEILKLQREREAENSAQSDSMAELSSRQTVSVEIAKALEETRKQREELQQQVAEMSESLQRGEQEVHQLTEQVGVKEAELSSLREDLQTTRTSLSSLQAEYEVFRQEAEQKEQERNSQIESLRQELLTHSQQHDSYQSKVFDLQSEVESLTAQLQDAEVCVSEQNGVVAIGDLDQLQKANKELEQQLSEKNKTIKQLQQRLAELKRTFQKELKLKPDNDTDGKEKLSDGRQERPVEKPSTETTVPAATSTPAPTFSNTTGLAAITPHTTVTNSSDLMDTREINFEYLKHVVLKFMSSREAEAYQLIRAVSVLLHFTREEEDMLKQTLEYKMSWFGSKPSPKGIIRPSISGAPSSWS</sequence>
<evidence type="ECO:0000256" key="11">
    <source>
        <dbReference type="ARBA" id="ARBA00078935"/>
    </source>
</evidence>
<evidence type="ECO:0000256" key="4">
    <source>
        <dbReference type="ARBA" id="ARBA00022553"/>
    </source>
</evidence>
<keyword evidence="5" id="KW-0013">ADP-ribosylation</keyword>
<feature type="region of interest" description="Disordered" evidence="15">
    <location>
        <begin position="682"/>
        <end position="735"/>
    </location>
</feature>
<evidence type="ECO:0000313" key="17">
    <source>
        <dbReference type="Ensembl" id="ENSAMXP00005037630.1"/>
    </source>
</evidence>
<evidence type="ECO:0000256" key="3">
    <source>
        <dbReference type="ARBA" id="ARBA00004395"/>
    </source>
</evidence>
<evidence type="ECO:0000256" key="12">
    <source>
        <dbReference type="ARBA" id="ARBA00093371"/>
    </source>
</evidence>
<evidence type="ECO:0000256" key="14">
    <source>
        <dbReference type="SAM" id="Coils"/>
    </source>
</evidence>
<feature type="coiled-coil region" evidence="14">
    <location>
        <begin position="64"/>
        <end position="98"/>
    </location>
</feature>
<dbReference type="GO" id="GO:0001669">
    <property type="term" value="C:acrosomal vesicle"/>
    <property type="evidence" value="ECO:0007669"/>
    <property type="project" value="UniProtKB-SubCell"/>
</dbReference>
<feature type="region of interest" description="Disordered" evidence="15">
    <location>
        <begin position="482"/>
        <end position="502"/>
    </location>
</feature>
<name>A0A8B9KLP5_ASTMX</name>
<dbReference type="Pfam" id="PF06428">
    <property type="entry name" value="Sec2p"/>
    <property type="match status" value="1"/>
</dbReference>
<evidence type="ECO:0000256" key="10">
    <source>
        <dbReference type="ARBA" id="ARBA00070165"/>
    </source>
</evidence>
<evidence type="ECO:0000259" key="16">
    <source>
        <dbReference type="PROSITE" id="PS50913"/>
    </source>
</evidence>
<evidence type="ECO:0000256" key="5">
    <source>
        <dbReference type="ARBA" id="ARBA00022765"/>
    </source>
</evidence>
<dbReference type="Proteomes" id="UP000694621">
    <property type="component" value="Unplaced"/>
</dbReference>
<comment type="subcellular location">
    <subcellularLocation>
        <location evidence="2">Cytoplasmic vesicle</location>
        <location evidence="2">Secretory vesicle</location>
        <location evidence="2">Acrosome</location>
    </subcellularLocation>
    <subcellularLocation>
        <location evidence="3">Golgi apparatus membrane</location>
        <topology evidence="3">Peripheral membrane protein</topology>
    </subcellularLocation>
    <subcellularLocation>
        <location evidence="1">Golgi apparatus</location>
        <location evidence="1">trans-Golgi network membrane</location>
    </subcellularLocation>
</comment>
<comment type="function">
    <text evidence="12">Involved in vesicular trafficking at the Golgi apparatus level. Involved in endosome-to-Golgi trafficking. Mechanistically, captures transport vesicles arriving from endosomes via the protein TBC1D23. Recognized vesicles are then tethered to the trans-Golgi before subsequent SNARE engagement and vesicle fusion. Selectively regulates E-cadherin transport from the trans-Golgi network in tubulovesicular carriers.</text>
</comment>
<dbReference type="FunFam" id="1.10.220.60:FF:000002">
    <property type="entry name" value="Golgin subfamily A member 1"/>
    <property type="match status" value="1"/>
</dbReference>
<organism evidence="17 18">
    <name type="scientific">Astyanax mexicanus</name>
    <name type="common">Blind cave fish</name>
    <name type="synonym">Astyanax fasciatus mexicanus</name>
    <dbReference type="NCBI Taxonomy" id="7994"/>
    <lineage>
        <taxon>Eukaryota</taxon>
        <taxon>Metazoa</taxon>
        <taxon>Chordata</taxon>
        <taxon>Craniata</taxon>
        <taxon>Vertebrata</taxon>
        <taxon>Euteleostomi</taxon>
        <taxon>Actinopterygii</taxon>
        <taxon>Neopterygii</taxon>
        <taxon>Teleostei</taxon>
        <taxon>Ostariophysi</taxon>
        <taxon>Characiformes</taxon>
        <taxon>Characoidei</taxon>
        <taxon>Acestrorhamphidae</taxon>
        <taxon>Acestrorhamphinae</taxon>
        <taxon>Astyanax</taxon>
    </lineage>
</organism>
<evidence type="ECO:0000313" key="18">
    <source>
        <dbReference type="Proteomes" id="UP000694621"/>
    </source>
</evidence>
<comment type="subunit">
    <text evidence="13">Interacts with RAB6A. Directly interacts with TBC1D23. Interacts with FAM91A1; this interaction may be mediated by TBC1D23. Interacts with ARL1; this interaction recruits Golgin-97/GOLGA1 onto the Golgi apparatus.</text>
</comment>
<feature type="coiled-coil region" evidence="14">
    <location>
        <begin position="122"/>
        <end position="156"/>
    </location>
</feature>
<evidence type="ECO:0000256" key="6">
    <source>
        <dbReference type="ARBA" id="ARBA00023034"/>
    </source>
</evidence>
<dbReference type="Gene3D" id="1.10.220.60">
    <property type="entry name" value="GRIP domain"/>
    <property type="match status" value="1"/>
</dbReference>
<dbReference type="GO" id="GO:0005802">
    <property type="term" value="C:trans-Golgi network"/>
    <property type="evidence" value="ECO:0007669"/>
    <property type="project" value="UniProtKB-ARBA"/>
</dbReference>
<reference evidence="17" key="1">
    <citation type="submission" date="2025-08" db="UniProtKB">
        <authorList>
            <consortium name="Ensembl"/>
        </authorList>
    </citation>
    <scope>IDENTIFICATION</scope>
</reference>
<accession>A0A8B9KLP5</accession>
<keyword evidence="8" id="KW-0472">Membrane</keyword>
<keyword evidence="6" id="KW-0333">Golgi apparatus</keyword>
<evidence type="ECO:0000256" key="13">
    <source>
        <dbReference type="ARBA" id="ARBA00093537"/>
    </source>
</evidence>
<dbReference type="InterPro" id="IPR051952">
    <property type="entry name" value="Golgi-autophagy_related"/>
</dbReference>
<dbReference type="InterPro" id="IPR009449">
    <property type="entry name" value="Sec2_N"/>
</dbReference>
<keyword evidence="7 14" id="KW-0175">Coiled coil</keyword>
<dbReference type="InterPro" id="IPR000237">
    <property type="entry name" value="GRIP_dom"/>
</dbReference>
<evidence type="ECO:0000256" key="15">
    <source>
        <dbReference type="SAM" id="MobiDB-lite"/>
    </source>
</evidence>
<dbReference type="PANTHER" id="PTHR23157">
    <property type="entry name" value="GRIP AND COILED-COIL DOMAIN-CONTAINING PROTEIN 1"/>
    <property type="match status" value="1"/>
</dbReference>
<evidence type="ECO:0000256" key="9">
    <source>
        <dbReference type="ARBA" id="ARBA00023329"/>
    </source>
</evidence>
<evidence type="ECO:0000256" key="7">
    <source>
        <dbReference type="ARBA" id="ARBA00023054"/>
    </source>
</evidence>
<evidence type="ECO:0000256" key="2">
    <source>
        <dbReference type="ARBA" id="ARBA00004218"/>
    </source>
</evidence>
<dbReference type="Gene3D" id="6.10.140.910">
    <property type="match status" value="1"/>
</dbReference>
<dbReference type="SMART" id="SM00755">
    <property type="entry name" value="Grip"/>
    <property type="match status" value="1"/>
</dbReference>
<dbReference type="GO" id="GO:0000139">
    <property type="term" value="C:Golgi membrane"/>
    <property type="evidence" value="ECO:0007669"/>
    <property type="project" value="UniProtKB-SubCell"/>
</dbReference>
<dbReference type="Pfam" id="PF01465">
    <property type="entry name" value="GRIP"/>
    <property type="match status" value="1"/>
</dbReference>